<dbReference type="Proteomes" id="UP001206692">
    <property type="component" value="Unassembled WGS sequence"/>
</dbReference>
<evidence type="ECO:0000256" key="1">
    <source>
        <dbReference type="ARBA" id="ARBA00007228"/>
    </source>
</evidence>
<comment type="similarity">
    <text evidence="1">Belongs to the class IV-like SAM-binding methyltransferase superfamily. RNA methyltransferase TrmH family.</text>
</comment>
<name>A0ABT1SS12_9FIRM</name>
<evidence type="ECO:0000256" key="3">
    <source>
        <dbReference type="ARBA" id="ARBA00022679"/>
    </source>
</evidence>
<dbReference type="Gene3D" id="3.30.1330.30">
    <property type="match status" value="1"/>
</dbReference>
<keyword evidence="6" id="KW-1185">Reference proteome</keyword>
<organism evidence="5 6">
    <name type="scientific">Megasphaera massiliensis</name>
    <dbReference type="NCBI Taxonomy" id="1232428"/>
    <lineage>
        <taxon>Bacteria</taxon>
        <taxon>Bacillati</taxon>
        <taxon>Bacillota</taxon>
        <taxon>Negativicutes</taxon>
        <taxon>Veillonellales</taxon>
        <taxon>Veillonellaceae</taxon>
        <taxon>Megasphaera</taxon>
    </lineage>
</organism>
<dbReference type="Pfam" id="PF00588">
    <property type="entry name" value="SpoU_methylase"/>
    <property type="match status" value="1"/>
</dbReference>
<evidence type="ECO:0000256" key="2">
    <source>
        <dbReference type="ARBA" id="ARBA00022603"/>
    </source>
</evidence>
<dbReference type="SUPFAM" id="SSF75217">
    <property type="entry name" value="alpha/beta knot"/>
    <property type="match status" value="1"/>
</dbReference>
<evidence type="ECO:0000313" key="5">
    <source>
        <dbReference type="EMBL" id="MCQ5342661.1"/>
    </source>
</evidence>
<dbReference type="Gene3D" id="3.40.1280.10">
    <property type="match status" value="1"/>
</dbReference>
<feature type="domain" description="RNA 2-O ribose methyltransferase substrate binding" evidence="4">
    <location>
        <begin position="6"/>
        <end position="81"/>
    </location>
</feature>
<dbReference type="SMART" id="SM00967">
    <property type="entry name" value="SpoU_sub_bind"/>
    <property type="match status" value="1"/>
</dbReference>
<gene>
    <name evidence="5" type="primary">rlmB</name>
    <name evidence="5" type="ORF">NE675_06395</name>
</gene>
<dbReference type="InterPro" id="IPR029026">
    <property type="entry name" value="tRNA_m1G_MTases_N"/>
</dbReference>
<protein>
    <submittedName>
        <fullName evidence="5">23S rRNA (Guanosine(2251)-2'-O)-methyltransferase RlmB</fullName>
    </submittedName>
</protein>
<dbReference type="InterPro" id="IPR004441">
    <property type="entry name" value="rRNA_MeTrfase_TrmH"/>
</dbReference>
<dbReference type="NCBIfam" id="TIGR00186">
    <property type="entry name" value="rRNA_methyl_3"/>
    <property type="match status" value="1"/>
</dbReference>
<dbReference type="SUPFAM" id="SSF55315">
    <property type="entry name" value="L30e-like"/>
    <property type="match status" value="1"/>
</dbReference>
<sequence length="250" mass="27006">MSADTLIIGRNSVTEALKAGRSITKIYVASGNETKPLQRIRDLAAKEDILVEETPLKVLNRLAPDNRHQGVVAFAKAVEYADLTDVLIAADEKGKVPFLVLLDGLEDVHNVGAIIRTAECAGADAVLLPKRRSAPINETVGKTSAGAIEYLPLVQIGNISQTLKQLKKRGFWVIGADMEGETDYFHSSLTDPVVLVIGSEGRGISHLVKETCDVLVQIPMFGHVNSLNASVAAALLMYEVVRQRQANTIK</sequence>
<evidence type="ECO:0000259" key="4">
    <source>
        <dbReference type="SMART" id="SM00967"/>
    </source>
</evidence>
<dbReference type="InterPro" id="IPR013123">
    <property type="entry name" value="SpoU_subst-bd"/>
</dbReference>
<reference evidence="5 6" key="1">
    <citation type="submission" date="2022-06" db="EMBL/GenBank/DDBJ databases">
        <title>Isolation of gut microbiota from human fecal samples.</title>
        <authorList>
            <person name="Pamer E.G."/>
            <person name="Barat B."/>
            <person name="Waligurski E."/>
            <person name="Medina S."/>
            <person name="Paddock L."/>
            <person name="Mostad J."/>
        </authorList>
    </citation>
    <scope>NUCLEOTIDE SEQUENCE [LARGE SCALE GENOMIC DNA]</scope>
    <source>
        <strain evidence="5 6">DFI.1.1</strain>
    </source>
</reference>
<dbReference type="CDD" id="cd18103">
    <property type="entry name" value="SpoU-like_RlmB"/>
    <property type="match status" value="1"/>
</dbReference>
<dbReference type="Pfam" id="PF08032">
    <property type="entry name" value="SpoU_sub_bind"/>
    <property type="match status" value="1"/>
</dbReference>
<dbReference type="InterPro" id="IPR001537">
    <property type="entry name" value="SpoU_MeTrfase"/>
</dbReference>
<dbReference type="InterPro" id="IPR029064">
    <property type="entry name" value="Ribosomal_eL30-like_sf"/>
</dbReference>
<accession>A0ABT1SS12</accession>
<keyword evidence="3" id="KW-0808">Transferase</keyword>
<dbReference type="PANTHER" id="PTHR46429:SF1">
    <property type="entry name" value="23S RRNA (GUANOSINE-2'-O-)-METHYLTRANSFERASE RLMB"/>
    <property type="match status" value="1"/>
</dbReference>
<dbReference type="EMBL" id="JANGEW010000010">
    <property type="protein sequence ID" value="MCQ5342661.1"/>
    <property type="molecule type" value="Genomic_DNA"/>
</dbReference>
<keyword evidence="2" id="KW-0489">Methyltransferase</keyword>
<proteinExistence type="inferred from homology"/>
<dbReference type="InterPro" id="IPR029028">
    <property type="entry name" value="Alpha/beta_knot_MTases"/>
</dbReference>
<comment type="caution">
    <text evidence="5">The sequence shown here is derived from an EMBL/GenBank/DDBJ whole genome shotgun (WGS) entry which is preliminary data.</text>
</comment>
<evidence type="ECO:0000313" key="6">
    <source>
        <dbReference type="Proteomes" id="UP001206692"/>
    </source>
</evidence>
<dbReference type="RefSeq" id="WP_062412693.1">
    <property type="nucleotide sequence ID" value="NZ_JAJCIO010000008.1"/>
</dbReference>
<dbReference type="PANTHER" id="PTHR46429">
    <property type="entry name" value="23S RRNA (GUANOSINE-2'-O-)-METHYLTRANSFERASE RLMB"/>
    <property type="match status" value="1"/>
</dbReference>